<dbReference type="eggNOG" id="ENOG502SB1W">
    <property type="taxonomic scope" value="Eukaryota"/>
</dbReference>
<dbReference type="EMBL" id="DS235170">
    <property type="protein sequence ID" value="EEB12829.1"/>
    <property type="molecule type" value="Genomic_DNA"/>
</dbReference>
<dbReference type="EnsemblMetazoa" id="PHUM209770-RA">
    <property type="protein sequence ID" value="PHUM209770-PA"/>
    <property type="gene ID" value="PHUM209770"/>
</dbReference>
<dbReference type="EMBL" id="AAZO01002421">
    <property type="status" value="NOT_ANNOTATED_CDS"/>
    <property type="molecule type" value="Genomic_DNA"/>
</dbReference>
<protein>
    <submittedName>
        <fullName evidence="3 4">Uncharacterized protein</fullName>
    </submittedName>
</protein>
<dbReference type="InParanoid" id="E0VHH3"/>
<dbReference type="RefSeq" id="XP_002425567.1">
    <property type="nucleotide sequence ID" value="XM_002425522.1"/>
</dbReference>
<sequence length="271" mass="29468">MMGAMPAVAVRLERRKAEQRMKRPSQLYLSGYPHFRQQTTSPSRANSPSPSPLLSPPRLEEDQRLPEVYVSALYLAVVSLLLGAVILIVGLVQLKPGADAPGHRYYLIAVGCFLEVLGLIITATRCVLLHSKIKKKRHSGSSTKKYDKDIKASSFTQVEVKDTNVGLNDRNTEGTQGGNMDGISLNEVNQRHLNVKQLYCSSDVMFVDECSDGATTTDNRSKSPVESLNTIDVLMGGGATLEPLGGQKSTTESPSVHSTLSPIADNKENQT</sequence>
<feature type="transmembrane region" description="Helical" evidence="2">
    <location>
        <begin position="105"/>
        <end position="128"/>
    </location>
</feature>
<evidence type="ECO:0000256" key="1">
    <source>
        <dbReference type="SAM" id="MobiDB-lite"/>
    </source>
</evidence>
<dbReference type="STRING" id="121224.E0VHH3"/>
<dbReference type="GeneID" id="8237372"/>
<evidence type="ECO:0000313" key="5">
    <source>
        <dbReference type="Proteomes" id="UP000009046"/>
    </source>
</evidence>
<feature type="transmembrane region" description="Helical" evidence="2">
    <location>
        <begin position="68"/>
        <end position="93"/>
    </location>
</feature>
<reference evidence="3" key="2">
    <citation type="submission" date="2007-04" db="EMBL/GenBank/DDBJ databases">
        <title>The genome of the human body louse.</title>
        <authorList>
            <consortium name="The Human Body Louse Genome Consortium"/>
            <person name="Kirkness E."/>
            <person name="Walenz B."/>
            <person name="Hass B."/>
            <person name="Bruggner R."/>
            <person name="Strausberg R."/>
        </authorList>
    </citation>
    <scope>NUCLEOTIDE SEQUENCE</scope>
    <source>
        <strain evidence="3">USDA</strain>
    </source>
</reference>
<evidence type="ECO:0000313" key="4">
    <source>
        <dbReference type="EnsemblMetazoa" id="PHUM209770-PA"/>
    </source>
</evidence>
<dbReference type="HOGENOM" id="CLU_1027812_0_0_1"/>
<accession>E0VHH3</accession>
<dbReference type="CTD" id="8237372"/>
<name>E0VHH3_PEDHC</name>
<organism>
    <name type="scientific">Pediculus humanus subsp. corporis</name>
    <name type="common">Body louse</name>
    <dbReference type="NCBI Taxonomy" id="121224"/>
    <lineage>
        <taxon>Eukaryota</taxon>
        <taxon>Metazoa</taxon>
        <taxon>Ecdysozoa</taxon>
        <taxon>Arthropoda</taxon>
        <taxon>Hexapoda</taxon>
        <taxon>Insecta</taxon>
        <taxon>Pterygota</taxon>
        <taxon>Neoptera</taxon>
        <taxon>Paraneoptera</taxon>
        <taxon>Psocodea</taxon>
        <taxon>Troctomorpha</taxon>
        <taxon>Phthiraptera</taxon>
        <taxon>Anoplura</taxon>
        <taxon>Pediculidae</taxon>
        <taxon>Pediculus</taxon>
    </lineage>
</organism>
<reference evidence="3" key="1">
    <citation type="submission" date="2007-04" db="EMBL/GenBank/DDBJ databases">
        <title>Annotation of Pediculus humanus corporis strain USDA.</title>
        <authorList>
            <person name="Kirkness E."/>
            <person name="Hannick L."/>
            <person name="Hass B."/>
            <person name="Bruggner R."/>
            <person name="Lawson D."/>
            <person name="Bidwell S."/>
            <person name="Joardar V."/>
            <person name="Caler E."/>
            <person name="Walenz B."/>
            <person name="Inman J."/>
            <person name="Schobel S."/>
            <person name="Galinsky K."/>
            <person name="Amedeo P."/>
            <person name="Strausberg R."/>
        </authorList>
    </citation>
    <scope>NUCLEOTIDE SEQUENCE</scope>
    <source>
        <strain evidence="3">USDA</strain>
    </source>
</reference>
<evidence type="ECO:0000256" key="2">
    <source>
        <dbReference type="SAM" id="Phobius"/>
    </source>
</evidence>
<feature type="compositionally biased region" description="Polar residues" evidence="1">
    <location>
        <begin position="247"/>
        <end position="261"/>
    </location>
</feature>
<dbReference type="Proteomes" id="UP000009046">
    <property type="component" value="Unassembled WGS sequence"/>
</dbReference>
<dbReference type="OrthoDB" id="6628918at2759"/>
<feature type="region of interest" description="Disordered" evidence="1">
    <location>
        <begin position="14"/>
        <end position="58"/>
    </location>
</feature>
<keyword evidence="5" id="KW-1185">Reference proteome</keyword>
<evidence type="ECO:0000313" key="3">
    <source>
        <dbReference type="EMBL" id="EEB12829.1"/>
    </source>
</evidence>
<keyword evidence="2" id="KW-0472">Membrane</keyword>
<dbReference type="VEuPathDB" id="VectorBase:PHUM209770"/>
<feature type="region of interest" description="Disordered" evidence="1">
    <location>
        <begin position="236"/>
        <end position="271"/>
    </location>
</feature>
<gene>
    <name evidence="4" type="primary">8237372</name>
    <name evidence="3" type="ORF">Phum_PHUM209770</name>
</gene>
<reference evidence="4" key="3">
    <citation type="submission" date="2021-02" db="UniProtKB">
        <authorList>
            <consortium name="EnsemblMetazoa"/>
        </authorList>
    </citation>
    <scope>IDENTIFICATION</scope>
    <source>
        <strain evidence="4">USDA</strain>
    </source>
</reference>
<keyword evidence="2" id="KW-0812">Transmembrane</keyword>
<dbReference type="AlphaFoldDB" id="E0VHH3"/>
<dbReference type="KEGG" id="phu:Phum_PHUM209770"/>
<keyword evidence="2" id="KW-1133">Transmembrane helix</keyword>
<proteinExistence type="predicted"/>